<dbReference type="Pfam" id="PF02518">
    <property type="entry name" value="HATPase_c"/>
    <property type="match status" value="1"/>
</dbReference>
<evidence type="ECO:0000313" key="6">
    <source>
        <dbReference type="Proteomes" id="UP001309876"/>
    </source>
</evidence>
<dbReference type="CDD" id="cd17546">
    <property type="entry name" value="REC_hyHK_CKI1_RcsC-like"/>
    <property type="match status" value="1"/>
</dbReference>
<dbReference type="Gene3D" id="3.30.450.20">
    <property type="entry name" value="PAS domain"/>
    <property type="match status" value="2"/>
</dbReference>
<feature type="domain" description="Histidine kinase" evidence="3">
    <location>
        <begin position="517"/>
        <end position="784"/>
    </location>
</feature>
<dbReference type="InterPro" id="IPR050956">
    <property type="entry name" value="2C_system_His_kinase"/>
</dbReference>
<feature type="modified residue" description="4-aspartylphosphate" evidence="2">
    <location>
        <position position="902"/>
    </location>
</feature>
<dbReference type="InterPro" id="IPR036890">
    <property type="entry name" value="HATPase_C_sf"/>
</dbReference>
<dbReference type="CDD" id="cd00082">
    <property type="entry name" value="HisKA"/>
    <property type="match status" value="1"/>
</dbReference>
<dbReference type="Proteomes" id="UP001309876">
    <property type="component" value="Unassembled WGS sequence"/>
</dbReference>
<comment type="caution">
    <text evidence="5">The sequence shown here is derived from an EMBL/GenBank/DDBJ whole genome shotgun (WGS) entry which is preliminary data.</text>
</comment>
<dbReference type="PROSITE" id="PS50110">
    <property type="entry name" value="RESPONSE_REGULATORY"/>
    <property type="match status" value="1"/>
</dbReference>
<dbReference type="PROSITE" id="PS50109">
    <property type="entry name" value="HIS_KIN"/>
    <property type="match status" value="1"/>
</dbReference>
<dbReference type="SUPFAM" id="SSF55874">
    <property type="entry name" value="ATPase domain of HSP90 chaperone/DNA topoisomerase II/histidine kinase"/>
    <property type="match status" value="1"/>
</dbReference>
<dbReference type="PANTHER" id="PTHR43719:SF30">
    <property type="entry name" value="TWO-COMPONENT SYSTEM RESPONSE REGULATOR"/>
    <property type="match status" value="1"/>
</dbReference>
<keyword evidence="6" id="KW-1185">Reference proteome</keyword>
<dbReference type="SMART" id="SM00387">
    <property type="entry name" value="HATPase_c"/>
    <property type="match status" value="1"/>
</dbReference>
<dbReference type="SMART" id="SM00448">
    <property type="entry name" value="REC"/>
    <property type="match status" value="1"/>
</dbReference>
<dbReference type="Pfam" id="PF00072">
    <property type="entry name" value="Response_reg"/>
    <property type="match status" value="1"/>
</dbReference>
<name>A0AAN7SMP6_9EURO</name>
<feature type="domain" description="Response regulatory" evidence="4">
    <location>
        <begin position="845"/>
        <end position="973"/>
    </location>
</feature>
<dbReference type="SUPFAM" id="SSF52172">
    <property type="entry name" value="CheY-like"/>
    <property type="match status" value="1"/>
</dbReference>
<dbReference type="InterPro" id="IPR001789">
    <property type="entry name" value="Sig_transdc_resp-reg_receiver"/>
</dbReference>
<dbReference type="InterPro" id="IPR003594">
    <property type="entry name" value="HATPase_dom"/>
</dbReference>
<keyword evidence="1 2" id="KW-0597">Phosphoprotein</keyword>
<reference evidence="5 6" key="1">
    <citation type="submission" date="2023-08" db="EMBL/GenBank/DDBJ databases">
        <title>Black Yeasts Isolated from many extreme environments.</title>
        <authorList>
            <person name="Coleine C."/>
            <person name="Stajich J.E."/>
            <person name="Selbmann L."/>
        </authorList>
    </citation>
    <scope>NUCLEOTIDE SEQUENCE [LARGE SCALE GENOMIC DNA]</scope>
    <source>
        <strain evidence="5 6">CCFEE 5910</strain>
    </source>
</reference>
<protein>
    <submittedName>
        <fullName evidence="5">Uncharacterized protein</fullName>
    </submittedName>
</protein>
<proteinExistence type="predicted"/>
<dbReference type="Pfam" id="PF00512">
    <property type="entry name" value="HisKA"/>
    <property type="match status" value="1"/>
</dbReference>
<dbReference type="Gene3D" id="1.10.287.130">
    <property type="match status" value="1"/>
</dbReference>
<sequence length="982" mass="109859">MHGLDSGGTNWASTPLGPMSSWDPVFRELANLVMRNPHPCTLVWGEELSMVYNEPYRIEVAGKKHPGLMGSGFFVDFPELWSDKKSVFQECAQSGQSIRMENDRLLIERYGYLEETFFSWSWVPMYDGAQRLLGFYNAPFETTYQMISSRRMETLQRLGEAVSTARSVRQFWKAVIKGLETNPYDINFATIYVLAETDGSDTASISSNPNITSKACVLEAAIGVPSSHPAAATRVELQDDAGLTPQMRAALQTKEPVLLSARDGTLPNFLLEGISFRGFEIPSNEALIMPLRSTYEYNASAILTIGLNPRRRYDKDYQTFITMLDRQLSTSLASVLYAEDEARRNRTAAELATLQREHLTEQLDLQRGRLRRMTELSPLGMFLISPDGVLLEANDRYYEMTNHPHDSYVLSFMETVAESSASVALEIWHQLTVERKPVARDLLLSHNYNTEVDEAGVPIEPWVLVSATPEIGPDDELRSILGSITDMSHYHYARRLQEQRLREAEETKQQQNAFIDITSHEMRNPLSAILICAEDIKDSLQNHDFDVQDAQLVADCVEAADTITLCVQHQKTIVDDVLTVSKLNSNLLVISPLASNPVQVIQQAMNMFRKEVQSKQIDLSLRLHPSMKDLNIEWVMLDPGRVLQIMVNLLTNAIKFTQQSLTRSISVHVGASFSPPMPNTKSFEYVPRRSPQVDISHGEGWGADSIIYLWARVIDTGCGLTIEEKHRLFERFAQASPRTHAQYGGSGLGLFISRQLAELHGGQIGAASEAGVGSTFGFFIQCRKTIDPGVRKGSVLPATRSISNFPTSTYERNNASENQLTNRTQNVCVVTPSPIVENTDAKTIHVLVVEDNLVNQRVLKKQLEKAGCVVETADNGIHALEYLRTTNLYPHGTKPISIVLMDLEMPEMGGLECVTRIRELQTQGIIRRHVPVVAVTANVRAEQILVARKSGMDDIMSKPFRIADLLGKIEVMVGHTPSQQHP</sequence>
<dbReference type="InterPro" id="IPR035965">
    <property type="entry name" value="PAS-like_dom_sf"/>
</dbReference>
<evidence type="ECO:0000256" key="1">
    <source>
        <dbReference type="ARBA" id="ARBA00022553"/>
    </source>
</evidence>
<dbReference type="Gene3D" id="3.30.565.10">
    <property type="entry name" value="Histidine kinase-like ATPase, C-terminal domain"/>
    <property type="match status" value="1"/>
</dbReference>
<dbReference type="SUPFAM" id="SSF55785">
    <property type="entry name" value="PYP-like sensor domain (PAS domain)"/>
    <property type="match status" value="1"/>
</dbReference>
<accession>A0AAN7SMP6</accession>
<evidence type="ECO:0000259" key="3">
    <source>
        <dbReference type="PROSITE" id="PS50109"/>
    </source>
</evidence>
<gene>
    <name evidence="5" type="ORF">LTR05_008783</name>
</gene>
<dbReference type="EMBL" id="JAVRRJ010000021">
    <property type="protein sequence ID" value="KAK5080125.1"/>
    <property type="molecule type" value="Genomic_DNA"/>
</dbReference>
<dbReference type="PRINTS" id="PR00344">
    <property type="entry name" value="BCTRLSENSOR"/>
</dbReference>
<dbReference type="InterPro" id="IPR011006">
    <property type="entry name" value="CheY-like_superfamily"/>
</dbReference>
<dbReference type="Gene3D" id="3.40.50.2300">
    <property type="match status" value="1"/>
</dbReference>
<evidence type="ECO:0000256" key="2">
    <source>
        <dbReference type="PROSITE-ProRule" id="PRU00169"/>
    </source>
</evidence>
<dbReference type="InterPro" id="IPR005467">
    <property type="entry name" value="His_kinase_dom"/>
</dbReference>
<evidence type="ECO:0000259" key="4">
    <source>
        <dbReference type="PROSITE" id="PS50110"/>
    </source>
</evidence>
<dbReference type="InterPro" id="IPR036097">
    <property type="entry name" value="HisK_dim/P_sf"/>
</dbReference>
<dbReference type="GO" id="GO:0000155">
    <property type="term" value="F:phosphorelay sensor kinase activity"/>
    <property type="evidence" value="ECO:0007669"/>
    <property type="project" value="InterPro"/>
</dbReference>
<dbReference type="SUPFAM" id="SSF47384">
    <property type="entry name" value="Homodimeric domain of signal transducing histidine kinase"/>
    <property type="match status" value="1"/>
</dbReference>
<dbReference type="PANTHER" id="PTHR43719">
    <property type="entry name" value="TWO-COMPONENT HISTIDINE KINASE"/>
    <property type="match status" value="1"/>
</dbReference>
<dbReference type="AlphaFoldDB" id="A0AAN7SMP6"/>
<dbReference type="InterPro" id="IPR003661">
    <property type="entry name" value="HisK_dim/P_dom"/>
</dbReference>
<evidence type="ECO:0000313" key="5">
    <source>
        <dbReference type="EMBL" id="KAK5080125.1"/>
    </source>
</evidence>
<organism evidence="5 6">
    <name type="scientific">Lithohypha guttulata</name>
    <dbReference type="NCBI Taxonomy" id="1690604"/>
    <lineage>
        <taxon>Eukaryota</taxon>
        <taxon>Fungi</taxon>
        <taxon>Dikarya</taxon>
        <taxon>Ascomycota</taxon>
        <taxon>Pezizomycotina</taxon>
        <taxon>Eurotiomycetes</taxon>
        <taxon>Chaetothyriomycetidae</taxon>
        <taxon>Chaetothyriales</taxon>
        <taxon>Trichomeriaceae</taxon>
        <taxon>Lithohypha</taxon>
    </lineage>
</organism>
<dbReference type="InterPro" id="IPR004358">
    <property type="entry name" value="Sig_transdc_His_kin-like_C"/>
</dbReference>
<dbReference type="SMART" id="SM00388">
    <property type="entry name" value="HisKA"/>
    <property type="match status" value="1"/>
</dbReference>